<evidence type="ECO:0000313" key="2">
    <source>
        <dbReference type="EMBL" id="GJD44228.1"/>
    </source>
</evidence>
<dbReference type="EMBL" id="BPQG01000030">
    <property type="protein sequence ID" value="GJD44228.1"/>
    <property type="molecule type" value="Genomic_DNA"/>
</dbReference>
<accession>A0ABQ4QG76</accession>
<evidence type="ECO:0000256" key="1">
    <source>
        <dbReference type="SAM" id="MobiDB-lite"/>
    </source>
</evidence>
<name>A0ABQ4QG76_9HYPH</name>
<evidence type="ECO:0000313" key="3">
    <source>
        <dbReference type="Proteomes" id="UP001055117"/>
    </source>
</evidence>
<feature type="compositionally biased region" description="Low complexity" evidence="1">
    <location>
        <begin position="59"/>
        <end position="72"/>
    </location>
</feature>
<organism evidence="2 3">
    <name type="scientific">Methylobacterium cerastii</name>
    <dbReference type="NCBI Taxonomy" id="932741"/>
    <lineage>
        <taxon>Bacteria</taxon>
        <taxon>Pseudomonadati</taxon>
        <taxon>Pseudomonadota</taxon>
        <taxon>Alphaproteobacteria</taxon>
        <taxon>Hyphomicrobiales</taxon>
        <taxon>Methylobacteriaceae</taxon>
        <taxon>Methylobacterium</taxon>
    </lineage>
</organism>
<protein>
    <submittedName>
        <fullName evidence="2">Uncharacterized protein</fullName>
    </submittedName>
</protein>
<proteinExistence type="predicted"/>
<sequence length="72" mass="7545">MPPRGMLDRIWTTAKAVFGVALLVVCALLAAQKLDRERAEQSAQALFRAGGPEATGSITPAAPALPTRTPSE</sequence>
<feature type="region of interest" description="Disordered" evidence="1">
    <location>
        <begin position="48"/>
        <end position="72"/>
    </location>
</feature>
<keyword evidence="3" id="KW-1185">Reference proteome</keyword>
<dbReference type="Proteomes" id="UP001055117">
    <property type="component" value="Unassembled WGS sequence"/>
</dbReference>
<comment type="caution">
    <text evidence="2">The sequence shown here is derived from an EMBL/GenBank/DDBJ whole genome shotgun (WGS) entry which is preliminary data.</text>
</comment>
<gene>
    <name evidence="2" type="ORF">AFCDBAGC_2094</name>
</gene>
<reference evidence="2 3" key="1">
    <citation type="journal article" date="2021" name="Front. Microbiol.">
        <title>Comprehensive Comparative Genomics and Phenotyping of Methylobacterium Species.</title>
        <authorList>
            <person name="Alessa O."/>
            <person name="Ogura Y."/>
            <person name="Fujitani Y."/>
            <person name="Takami H."/>
            <person name="Hayashi T."/>
            <person name="Sahin N."/>
            <person name="Tani A."/>
        </authorList>
    </citation>
    <scope>NUCLEOTIDE SEQUENCE [LARGE SCALE GENOMIC DNA]</scope>
    <source>
        <strain evidence="2 3">DSM 23679</strain>
    </source>
</reference>